<organism evidence="2">
    <name type="scientific">Petromyzon marinus</name>
    <name type="common">Sea lamprey</name>
    <dbReference type="NCBI Taxonomy" id="7757"/>
    <lineage>
        <taxon>Eukaryota</taxon>
        <taxon>Metazoa</taxon>
        <taxon>Chordata</taxon>
        <taxon>Craniata</taxon>
        <taxon>Vertebrata</taxon>
        <taxon>Cyclostomata</taxon>
        <taxon>Hyperoartia</taxon>
        <taxon>Petromyzontiformes</taxon>
        <taxon>Petromyzontidae</taxon>
        <taxon>Petromyzon</taxon>
    </lineage>
</organism>
<accession>S4RI97</accession>
<evidence type="ECO:0000313" key="2">
    <source>
        <dbReference type="Ensembl" id="ENSPMAP00000004929.1"/>
    </source>
</evidence>
<dbReference type="HOGENOM" id="CLU_2928767_0_0_1"/>
<reference evidence="2" key="1">
    <citation type="submission" date="2025-08" db="UniProtKB">
        <authorList>
            <consortium name="Ensembl"/>
        </authorList>
    </citation>
    <scope>IDENTIFICATION</scope>
</reference>
<sequence>YWRRWQGPKVMRTLAVEVATALPKPRVSSLSSLARASRVREWSKTPSLERSAAPEDVQTRL</sequence>
<reference evidence="2" key="2">
    <citation type="submission" date="2025-09" db="UniProtKB">
        <authorList>
            <consortium name="Ensembl"/>
        </authorList>
    </citation>
    <scope>IDENTIFICATION</scope>
</reference>
<name>S4RI97_PETMA</name>
<dbReference type="Ensembl" id="ENSPMAT00000004948.1">
    <property type="protein sequence ID" value="ENSPMAP00000004929.1"/>
    <property type="gene ID" value="ENSPMAG00000004492.1"/>
</dbReference>
<dbReference type="AlphaFoldDB" id="S4RI97"/>
<evidence type="ECO:0000256" key="1">
    <source>
        <dbReference type="SAM" id="MobiDB-lite"/>
    </source>
</evidence>
<protein>
    <submittedName>
        <fullName evidence="2">Uncharacterized protein</fullName>
    </submittedName>
</protein>
<proteinExistence type="predicted"/>
<feature type="region of interest" description="Disordered" evidence="1">
    <location>
        <begin position="30"/>
        <end position="61"/>
    </location>
</feature>